<evidence type="ECO:0000256" key="1">
    <source>
        <dbReference type="ARBA" id="ARBA00004141"/>
    </source>
</evidence>
<evidence type="ECO:0000256" key="7">
    <source>
        <dbReference type="ARBA" id="ARBA00023136"/>
    </source>
</evidence>
<comment type="caution">
    <text evidence="10">The sequence shown here is derived from an EMBL/GenBank/DDBJ whole genome shotgun (WGS) entry which is preliminary data.</text>
</comment>
<keyword evidence="5" id="KW-0532">Neurotransmitter transport</keyword>
<dbReference type="GO" id="GO:0022857">
    <property type="term" value="F:transmembrane transporter activity"/>
    <property type="evidence" value="ECO:0007669"/>
    <property type="project" value="InterPro"/>
</dbReference>
<feature type="transmembrane region" description="Helical" evidence="8">
    <location>
        <begin position="147"/>
        <end position="172"/>
    </location>
</feature>
<evidence type="ECO:0000256" key="2">
    <source>
        <dbReference type="ARBA" id="ARBA00006829"/>
    </source>
</evidence>
<comment type="similarity">
    <text evidence="2">Belongs to the major facilitator superfamily. Vesicular transporter family.</text>
</comment>
<feature type="domain" description="Major facilitator superfamily (MFS) profile" evidence="9">
    <location>
        <begin position="56"/>
        <end position="452"/>
    </location>
</feature>
<evidence type="ECO:0000313" key="10">
    <source>
        <dbReference type="EMBL" id="RNA42714.1"/>
    </source>
</evidence>
<feature type="transmembrane region" description="Helical" evidence="8">
    <location>
        <begin position="184"/>
        <end position="209"/>
    </location>
</feature>
<feature type="transmembrane region" description="Helical" evidence="8">
    <location>
        <begin position="118"/>
        <end position="141"/>
    </location>
</feature>
<feature type="transmembrane region" description="Helical" evidence="8">
    <location>
        <begin position="55"/>
        <end position="79"/>
    </location>
</feature>
<organism evidence="10 11">
    <name type="scientific">Brachionus plicatilis</name>
    <name type="common">Marine rotifer</name>
    <name type="synonym">Brachionus muelleri</name>
    <dbReference type="NCBI Taxonomy" id="10195"/>
    <lineage>
        <taxon>Eukaryota</taxon>
        <taxon>Metazoa</taxon>
        <taxon>Spiralia</taxon>
        <taxon>Gnathifera</taxon>
        <taxon>Rotifera</taxon>
        <taxon>Eurotatoria</taxon>
        <taxon>Monogononta</taxon>
        <taxon>Pseudotrocha</taxon>
        <taxon>Ploima</taxon>
        <taxon>Brachionidae</taxon>
        <taxon>Brachionus</taxon>
    </lineage>
</organism>
<keyword evidence="7 8" id="KW-0472">Membrane</keyword>
<comment type="subcellular location">
    <subcellularLocation>
        <location evidence="1">Membrane</location>
        <topology evidence="1">Multi-pass membrane protein</topology>
    </subcellularLocation>
</comment>
<feature type="transmembrane region" description="Helical" evidence="8">
    <location>
        <begin position="256"/>
        <end position="280"/>
    </location>
</feature>
<dbReference type="InterPro" id="IPR050930">
    <property type="entry name" value="MFS_Vesicular_Transporter"/>
</dbReference>
<keyword evidence="3" id="KW-0813">Transport</keyword>
<dbReference type="InterPro" id="IPR001958">
    <property type="entry name" value="Tet-R_TetA/multi-R_MdtG-like"/>
</dbReference>
<feature type="transmembrane region" description="Helical" evidence="8">
    <location>
        <begin position="292"/>
        <end position="313"/>
    </location>
</feature>
<feature type="transmembrane region" description="Helical" evidence="8">
    <location>
        <begin position="91"/>
        <end position="111"/>
    </location>
</feature>
<keyword evidence="11" id="KW-1185">Reference proteome</keyword>
<evidence type="ECO:0000259" key="9">
    <source>
        <dbReference type="PROSITE" id="PS50850"/>
    </source>
</evidence>
<dbReference type="Proteomes" id="UP000276133">
    <property type="component" value="Unassembled WGS sequence"/>
</dbReference>
<reference evidence="10 11" key="1">
    <citation type="journal article" date="2018" name="Sci. Rep.">
        <title>Genomic signatures of local adaptation to the degree of environmental predictability in rotifers.</title>
        <authorList>
            <person name="Franch-Gras L."/>
            <person name="Hahn C."/>
            <person name="Garcia-Roger E.M."/>
            <person name="Carmona M.J."/>
            <person name="Serra M."/>
            <person name="Gomez A."/>
        </authorList>
    </citation>
    <scope>NUCLEOTIDE SEQUENCE [LARGE SCALE GENOMIC DNA]</scope>
    <source>
        <strain evidence="10">HYR1</strain>
    </source>
</reference>
<feature type="transmembrane region" description="Helical" evidence="8">
    <location>
        <begin position="396"/>
        <end position="415"/>
    </location>
</feature>
<dbReference type="InterPro" id="IPR036259">
    <property type="entry name" value="MFS_trans_sf"/>
</dbReference>
<dbReference type="PROSITE" id="PS50850">
    <property type="entry name" value="MFS"/>
    <property type="match status" value="1"/>
</dbReference>
<dbReference type="Gene3D" id="1.20.1250.20">
    <property type="entry name" value="MFS general substrate transporter like domains"/>
    <property type="match status" value="2"/>
</dbReference>
<evidence type="ECO:0000256" key="8">
    <source>
        <dbReference type="SAM" id="Phobius"/>
    </source>
</evidence>
<evidence type="ECO:0000256" key="6">
    <source>
        <dbReference type="ARBA" id="ARBA00022989"/>
    </source>
</evidence>
<dbReference type="GO" id="GO:0016020">
    <property type="term" value="C:membrane"/>
    <property type="evidence" value="ECO:0007669"/>
    <property type="project" value="UniProtKB-SubCell"/>
</dbReference>
<dbReference type="InterPro" id="IPR011701">
    <property type="entry name" value="MFS"/>
</dbReference>
<accession>A0A3M7T3W0</accession>
<proteinExistence type="inferred from homology"/>
<feature type="transmembrane region" description="Helical" evidence="8">
    <location>
        <begin position="215"/>
        <end position="235"/>
    </location>
</feature>
<evidence type="ECO:0000256" key="3">
    <source>
        <dbReference type="ARBA" id="ARBA00022448"/>
    </source>
</evidence>
<dbReference type="STRING" id="10195.A0A3M7T3W0"/>
<dbReference type="AlphaFoldDB" id="A0A3M7T3W0"/>
<gene>
    <name evidence="10" type="ORF">BpHYR1_021813</name>
</gene>
<dbReference type="OrthoDB" id="446368at2759"/>
<dbReference type="PANTHER" id="PTHR23506">
    <property type="entry name" value="GH10249P"/>
    <property type="match status" value="1"/>
</dbReference>
<evidence type="ECO:0000313" key="11">
    <source>
        <dbReference type="Proteomes" id="UP000276133"/>
    </source>
</evidence>
<name>A0A3M7T3W0_BRAPC</name>
<dbReference type="PRINTS" id="PR01035">
    <property type="entry name" value="TCRTETA"/>
</dbReference>
<dbReference type="SUPFAM" id="SSF103473">
    <property type="entry name" value="MFS general substrate transporter"/>
    <property type="match status" value="1"/>
</dbReference>
<protein>
    <submittedName>
        <fullName evidence="10">MFS-type transporter SLC18B1</fullName>
    </submittedName>
</protein>
<sequence length="474" mass="52887">MSHHTIDNALDQTRVKIVDSENKNPRRSSQNDEFVNQCKYVNFFGVQFQMNKTQFITIVLLMGYFFLSAAYYSLFAPFFPSEAINKHLSKTQIGIIFGMFELVIFILSPYFGKNLEHFGIRFLFVGGLFINSGSQFLFGFLDLCPDGIMFFIMCIVCRAVTGIGVSMGLSFAIVGHYFPDRISFFVSLLEIFNGLGFMIGPIIGGFLYQLGGFRLPFFVMGGFLFLLFIVALLFFPDVRDCTQPRENLSMIPFLKIPRLIITLLLVFMCALSIGFVQPSIELHLLPLNLSPIQIAFILMAPSLLYIVSTPLIGYLCDKYKNLMKWFMLFSTLIAAISFGLIAPMPILNLKFNLLTFMMGYLGFGLSIGGLAIPGYSELLRIATENGYANDLRTQGVISGLFSSIWSSGSLVGPIVGGFVVDKIGFELASTGIVFAFLISAVISIFFLIHDSCCIFTRNRYTDPLLPESAPLLTN</sequence>
<evidence type="ECO:0000256" key="5">
    <source>
        <dbReference type="ARBA" id="ARBA00022775"/>
    </source>
</evidence>
<keyword evidence="6 8" id="KW-1133">Transmembrane helix</keyword>
<dbReference type="PANTHER" id="PTHR23506:SF26">
    <property type="entry name" value="MFS-TYPE TRANSPORTER SLC18B1"/>
    <property type="match status" value="1"/>
</dbReference>
<dbReference type="Pfam" id="PF07690">
    <property type="entry name" value="MFS_1"/>
    <property type="match status" value="1"/>
</dbReference>
<evidence type="ECO:0000256" key="4">
    <source>
        <dbReference type="ARBA" id="ARBA00022692"/>
    </source>
</evidence>
<dbReference type="InterPro" id="IPR020846">
    <property type="entry name" value="MFS_dom"/>
</dbReference>
<keyword evidence="4 8" id="KW-0812">Transmembrane</keyword>
<feature type="transmembrane region" description="Helical" evidence="8">
    <location>
        <begin position="427"/>
        <end position="448"/>
    </location>
</feature>
<feature type="transmembrane region" description="Helical" evidence="8">
    <location>
        <begin position="325"/>
        <end position="347"/>
    </location>
</feature>
<dbReference type="EMBL" id="REGN01000323">
    <property type="protein sequence ID" value="RNA42714.1"/>
    <property type="molecule type" value="Genomic_DNA"/>
</dbReference>
<feature type="transmembrane region" description="Helical" evidence="8">
    <location>
        <begin position="353"/>
        <end position="375"/>
    </location>
</feature>